<name>A0A7L9U1T4_9BURK</name>
<dbReference type="SMART" id="SM00754">
    <property type="entry name" value="CHRD"/>
    <property type="match status" value="1"/>
</dbReference>
<dbReference type="Pfam" id="PF07452">
    <property type="entry name" value="CHRD"/>
    <property type="match status" value="1"/>
</dbReference>
<dbReference type="EMBL" id="CP062941">
    <property type="protein sequence ID" value="QOL48910.1"/>
    <property type="molecule type" value="Genomic_DNA"/>
</dbReference>
<feature type="domain" description="CHRD" evidence="2">
    <location>
        <begin position="22"/>
        <end position="172"/>
    </location>
</feature>
<feature type="chain" id="PRO_5032639353" evidence="1">
    <location>
        <begin position="22"/>
        <end position="199"/>
    </location>
</feature>
<dbReference type="KEGG" id="mlir:LPB04_18455"/>
<keyword evidence="1" id="KW-0732">Signal</keyword>
<evidence type="ECO:0000313" key="3">
    <source>
        <dbReference type="EMBL" id="QOL48910.1"/>
    </source>
</evidence>
<evidence type="ECO:0000313" key="4">
    <source>
        <dbReference type="Proteomes" id="UP000593875"/>
    </source>
</evidence>
<organism evidence="3 4">
    <name type="scientific">Massilia litorea</name>
    <dbReference type="NCBI Taxonomy" id="2769491"/>
    <lineage>
        <taxon>Bacteria</taxon>
        <taxon>Pseudomonadati</taxon>
        <taxon>Pseudomonadota</taxon>
        <taxon>Betaproteobacteria</taxon>
        <taxon>Burkholderiales</taxon>
        <taxon>Oxalobacteraceae</taxon>
        <taxon>Telluria group</taxon>
        <taxon>Massilia</taxon>
    </lineage>
</organism>
<feature type="signal peptide" evidence="1">
    <location>
        <begin position="1"/>
        <end position="21"/>
    </location>
</feature>
<evidence type="ECO:0000256" key="1">
    <source>
        <dbReference type="SAM" id="SignalP"/>
    </source>
</evidence>
<reference evidence="3 4" key="1">
    <citation type="submission" date="2020-10" db="EMBL/GenBank/DDBJ databases">
        <title>Genome sequencing of Massilia sp. LPB0304.</title>
        <authorList>
            <person name="Kim J."/>
        </authorList>
    </citation>
    <scope>NUCLEOTIDE SEQUENCE [LARGE SCALE GENOMIC DNA]</scope>
    <source>
        <strain evidence="3 4">LPB0304</strain>
    </source>
</reference>
<sequence length="199" mass="20235">MKRLALGLSTALLLLCSAAHADIITYQATLNGTNEDPQNNSSGTGQARVTIDDVLGTMTVNASFSGLSAGTTASHIHCCTALPFAGTAGVATSLPTFPAFPLGVTAGTYTETFDFSNLSTWNPAFVNNNGGNVAGAQAAFLAGLASGRAYLNIHTSAFPRGEIRGFLTEVPEPGSLALFGLGAAGLAGLRRRRVTAAAS</sequence>
<proteinExistence type="predicted"/>
<dbReference type="InterPro" id="IPR013424">
    <property type="entry name" value="Ice-binding_C"/>
</dbReference>
<evidence type="ECO:0000259" key="2">
    <source>
        <dbReference type="PROSITE" id="PS50933"/>
    </source>
</evidence>
<dbReference type="RefSeq" id="WP_193685953.1">
    <property type="nucleotide sequence ID" value="NZ_CP062941.1"/>
</dbReference>
<keyword evidence="4" id="KW-1185">Reference proteome</keyword>
<dbReference type="PROSITE" id="PS50933">
    <property type="entry name" value="CHRD"/>
    <property type="match status" value="1"/>
</dbReference>
<protein>
    <submittedName>
        <fullName evidence="3">CHRD domain-containing protein</fullName>
    </submittedName>
</protein>
<gene>
    <name evidence="3" type="ORF">LPB04_18455</name>
</gene>
<dbReference type="Proteomes" id="UP000593875">
    <property type="component" value="Chromosome"/>
</dbReference>
<dbReference type="Pfam" id="PF07589">
    <property type="entry name" value="PEP-CTERM"/>
    <property type="match status" value="1"/>
</dbReference>
<dbReference type="InterPro" id="IPR010895">
    <property type="entry name" value="CHRD"/>
</dbReference>
<dbReference type="NCBIfam" id="TIGR02595">
    <property type="entry name" value="PEP_CTERM"/>
    <property type="match status" value="1"/>
</dbReference>
<accession>A0A7L9U1T4</accession>
<dbReference type="AlphaFoldDB" id="A0A7L9U1T4"/>